<evidence type="ECO:0000313" key="14">
    <source>
        <dbReference type="EMBL" id="QDU65022.1"/>
    </source>
</evidence>
<dbReference type="PROSITE" id="PS00211">
    <property type="entry name" value="ABC_TRANSPORTER_1"/>
    <property type="match status" value="1"/>
</dbReference>
<dbReference type="InterPro" id="IPR039421">
    <property type="entry name" value="Type_1_exporter"/>
</dbReference>
<evidence type="ECO:0000256" key="4">
    <source>
        <dbReference type="ARBA" id="ARBA00022475"/>
    </source>
</evidence>
<evidence type="ECO:0000256" key="10">
    <source>
        <dbReference type="SAM" id="MobiDB-lite"/>
    </source>
</evidence>
<feature type="compositionally biased region" description="Low complexity" evidence="10">
    <location>
        <begin position="609"/>
        <end position="621"/>
    </location>
</feature>
<organism evidence="14 15">
    <name type="scientific">Engelhardtia mirabilis</name>
    <dbReference type="NCBI Taxonomy" id="2528011"/>
    <lineage>
        <taxon>Bacteria</taxon>
        <taxon>Pseudomonadati</taxon>
        <taxon>Planctomycetota</taxon>
        <taxon>Planctomycetia</taxon>
        <taxon>Planctomycetia incertae sedis</taxon>
        <taxon>Engelhardtia</taxon>
    </lineage>
</organism>
<dbReference type="Pfam" id="PF06841">
    <property type="entry name" value="Phage_T4_gp19"/>
    <property type="match status" value="1"/>
</dbReference>
<comment type="similarity">
    <text evidence="2">Belongs to the ABC transporter superfamily. ABCB family. Multidrug resistance exporter (TC 3.A.1.201) subfamily.</text>
</comment>
<keyword evidence="3" id="KW-0813">Transport</keyword>
<dbReference type="Gene3D" id="1.20.1560.10">
    <property type="entry name" value="ABC transporter type 1, transmembrane domain"/>
    <property type="match status" value="1"/>
</dbReference>
<feature type="domain" description="ABC transporter" evidence="12">
    <location>
        <begin position="353"/>
        <end position="588"/>
    </location>
</feature>
<keyword evidence="7 14" id="KW-0067">ATP-binding</keyword>
<feature type="transmembrane region" description="Helical" evidence="11">
    <location>
        <begin position="292"/>
        <end position="313"/>
    </location>
</feature>
<reference evidence="14 15" key="1">
    <citation type="submission" date="2019-02" db="EMBL/GenBank/DDBJ databases">
        <title>Deep-cultivation of Planctomycetes and their phenomic and genomic characterization uncovers novel biology.</title>
        <authorList>
            <person name="Wiegand S."/>
            <person name="Jogler M."/>
            <person name="Boedeker C."/>
            <person name="Pinto D."/>
            <person name="Vollmers J."/>
            <person name="Rivas-Marin E."/>
            <person name="Kohn T."/>
            <person name="Peeters S.H."/>
            <person name="Heuer A."/>
            <person name="Rast P."/>
            <person name="Oberbeckmann S."/>
            <person name="Bunk B."/>
            <person name="Jeske O."/>
            <person name="Meyerdierks A."/>
            <person name="Storesund J.E."/>
            <person name="Kallscheuer N."/>
            <person name="Luecker S."/>
            <person name="Lage O.M."/>
            <person name="Pohl T."/>
            <person name="Merkel B.J."/>
            <person name="Hornburger P."/>
            <person name="Mueller R.-W."/>
            <person name="Bruemmer F."/>
            <person name="Labrenz M."/>
            <person name="Spormann A.M."/>
            <person name="Op den Camp H."/>
            <person name="Overmann J."/>
            <person name="Amann R."/>
            <person name="Jetten M.S.M."/>
            <person name="Mascher T."/>
            <person name="Medema M.H."/>
            <person name="Devos D.P."/>
            <person name="Kaster A.-K."/>
            <person name="Ovreas L."/>
            <person name="Rohde M."/>
            <person name="Galperin M.Y."/>
            <person name="Jogler C."/>
        </authorList>
    </citation>
    <scope>NUCLEOTIDE SEQUENCE [LARGE SCALE GENOMIC DNA]</scope>
    <source>
        <strain evidence="14 15">Pla133</strain>
    </source>
</reference>
<feature type="transmembrane region" description="Helical" evidence="11">
    <location>
        <begin position="250"/>
        <end position="272"/>
    </location>
</feature>
<feature type="transmembrane region" description="Helical" evidence="11">
    <location>
        <begin position="72"/>
        <end position="94"/>
    </location>
</feature>
<keyword evidence="8 11" id="KW-1133">Transmembrane helix</keyword>
<keyword evidence="4" id="KW-1003">Cell membrane</keyword>
<name>A0A518BDI9_9BACT</name>
<evidence type="ECO:0000256" key="11">
    <source>
        <dbReference type="SAM" id="Phobius"/>
    </source>
</evidence>
<proteinExistence type="inferred from homology"/>
<dbReference type="InterPro" id="IPR011747">
    <property type="entry name" value="CHP02241"/>
</dbReference>
<dbReference type="GO" id="GO:0005198">
    <property type="term" value="F:structural molecule activity"/>
    <property type="evidence" value="ECO:0007669"/>
    <property type="project" value="InterPro"/>
</dbReference>
<dbReference type="SUPFAM" id="SSF90123">
    <property type="entry name" value="ABC transporter transmembrane region"/>
    <property type="match status" value="1"/>
</dbReference>
<protein>
    <submittedName>
        <fullName evidence="14">Multidrug export ATP-binding/permease protein</fullName>
        <ecNumber evidence="14">3.6.3.-</ecNumber>
    </submittedName>
</protein>
<dbReference type="InterPro" id="IPR036640">
    <property type="entry name" value="ABC1_TM_sf"/>
</dbReference>
<evidence type="ECO:0000259" key="13">
    <source>
        <dbReference type="PROSITE" id="PS50929"/>
    </source>
</evidence>
<dbReference type="InterPro" id="IPR011527">
    <property type="entry name" value="ABC1_TM_dom"/>
</dbReference>
<dbReference type="PANTHER" id="PTHR43394:SF27">
    <property type="entry name" value="ATP-DEPENDENT TRANSLOCASE ABCB1-LIKE"/>
    <property type="match status" value="1"/>
</dbReference>
<evidence type="ECO:0000256" key="3">
    <source>
        <dbReference type="ARBA" id="ARBA00022448"/>
    </source>
</evidence>
<dbReference type="RefSeq" id="WP_145061255.1">
    <property type="nucleotide sequence ID" value="NZ_CP036287.1"/>
</dbReference>
<keyword evidence="6" id="KW-0547">Nucleotide-binding</keyword>
<evidence type="ECO:0000256" key="5">
    <source>
        <dbReference type="ARBA" id="ARBA00022692"/>
    </source>
</evidence>
<dbReference type="PROSITE" id="PS50929">
    <property type="entry name" value="ABC_TM1F"/>
    <property type="match status" value="1"/>
</dbReference>
<evidence type="ECO:0000256" key="9">
    <source>
        <dbReference type="ARBA" id="ARBA00023136"/>
    </source>
</evidence>
<dbReference type="PANTHER" id="PTHR43394">
    <property type="entry name" value="ATP-DEPENDENT PERMEASE MDL1, MITOCHONDRIAL"/>
    <property type="match status" value="1"/>
</dbReference>
<dbReference type="KEGG" id="pbap:Pla133_00850"/>
<dbReference type="SMART" id="SM00382">
    <property type="entry name" value="AAA"/>
    <property type="match status" value="1"/>
</dbReference>
<dbReference type="EMBL" id="CP036287">
    <property type="protein sequence ID" value="QDU65022.1"/>
    <property type="molecule type" value="Genomic_DNA"/>
</dbReference>
<dbReference type="InterPro" id="IPR010667">
    <property type="entry name" value="Phage_T4_Gp19"/>
</dbReference>
<dbReference type="Pfam" id="PF00005">
    <property type="entry name" value="ABC_tran"/>
    <property type="match status" value="1"/>
</dbReference>
<evidence type="ECO:0000313" key="15">
    <source>
        <dbReference type="Proteomes" id="UP000316921"/>
    </source>
</evidence>
<keyword evidence="14" id="KW-0378">Hydrolase</keyword>
<evidence type="ECO:0000256" key="2">
    <source>
        <dbReference type="ARBA" id="ARBA00007577"/>
    </source>
</evidence>
<evidence type="ECO:0000256" key="7">
    <source>
        <dbReference type="ARBA" id="ARBA00022840"/>
    </source>
</evidence>
<feature type="region of interest" description="Disordered" evidence="10">
    <location>
        <begin position="597"/>
        <end position="621"/>
    </location>
</feature>
<dbReference type="GO" id="GO:0090374">
    <property type="term" value="P:oligopeptide export from mitochondrion"/>
    <property type="evidence" value="ECO:0007669"/>
    <property type="project" value="TreeGrafter"/>
</dbReference>
<accession>A0A518BDI9</accession>
<dbReference type="PROSITE" id="PS50893">
    <property type="entry name" value="ABC_TRANSPORTER_2"/>
    <property type="match status" value="1"/>
</dbReference>
<dbReference type="SUPFAM" id="SSF52540">
    <property type="entry name" value="P-loop containing nucleoside triphosphate hydrolases"/>
    <property type="match status" value="1"/>
</dbReference>
<dbReference type="Gene3D" id="3.40.50.300">
    <property type="entry name" value="P-loop containing nucleotide triphosphate hydrolases"/>
    <property type="match status" value="1"/>
</dbReference>
<dbReference type="InterPro" id="IPR003439">
    <property type="entry name" value="ABC_transporter-like_ATP-bd"/>
</dbReference>
<evidence type="ECO:0000256" key="1">
    <source>
        <dbReference type="ARBA" id="ARBA00004651"/>
    </source>
</evidence>
<comment type="subcellular location">
    <subcellularLocation>
        <location evidence="1">Cell membrane</location>
        <topology evidence="1">Multi-pass membrane protein</topology>
    </subcellularLocation>
</comment>
<dbReference type="GO" id="GO:0015421">
    <property type="term" value="F:ABC-type oligopeptide transporter activity"/>
    <property type="evidence" value="ECO:0007669"/>
    <property type="project" value="TreeGrafter"/>
</dbReference>
<dbReference type="Proteomes" id="UP000316921">
    <property type="component" value="Chromosome"/>
</dbReference>
<dbReference type="GO" id="GO:0005886">
    <property type="term" value="C:plasma membrane"/>
    <property type="evidence" value="ECO:0007669"/>
    <property type="project" value="UniProtKB-SubCell"/>
</dbReference>
<dbReference type="InterPro" id="IPR017871">
    <property type="entry name" value="ABC_transporter-like_CS"/>
</dbReference>
<feature type="transmembrane region" description="Helical" evidence="11">
    <location>
        <begin position="29"/>
        <end position="52"/>
    </location>
</feature>
<evidence type="ECO:0000256" key="8">
    <source>
        <dbReference type="ARBA" id="ARBA00022989"/>
    </source>
</evidence>
<keyword evidence="15" id="KW-1185">Reference proteome</keyword>
<sequence>MRAPQSDTSPEDPPLVEFRRLFGLARPHLRPLIGATALMLVASGIGLIVPMFAGGVVDTALSDSTSAELRSVVAGLLGLFALLGVVGFFESYLLGATGARLLRDLRWQLFDRLVDLTPGFYDKRRVGELLSRLGSDLALVQGALTQQIPSGLQASMRFIGTLVILFVLQTRLTLVALVVVPPVVLVAIYFGNKLQKIATKERDAAADSSALAEEALAGIRTVQSHAAEPRVRGRYSDQLAALLGIQLRNAWLNAGFAGTVTFASFSAFGLVLGYGGQLMLEGRLTAGELTSFLLYTFSVAISVGQLGGLYAGYRGLKGASARLFELLDTEPAVADPALATPPAPPFEVGAGAIALNEVRFQYESATTPALDGVTLDVPGGAVIALVGPSGSGKSTLFSLLLRFYDPTSGTIAIDGRAIDTIPLADLRRSIAVVPQEVFLFSGTIADNLRLGSNEASDEDLRTAAEAAGALGFIDELDKSFETEVGERGVRLSAGQRQRLAIARAFLQDPKILLLDEATSSLDPDSEAVVQAALQRLFVGRTTLVIAHRLATARRADVIHVLDGGHIAASGTHEELYESSELYRRYWTLQSLELEQAPAQRDQLPSEGSAPAGGADPTAAARAHSPYSGFKFRIVWDGKYVAGVDKISGLTRTYRGSVDHEDDVVRQSPGEVEFGPITLERGVTHDADFEAWANKVWSVGNGAIQEGSLKDFRKDVLIELYNEAGQKVLAYKVYRCWASGFTASPELGASAKTVAIQSLKLENEGWERDTEITEPDEPSF</sequence>
<dbReference type="Pfam" id="PF00664">
    <property type="entry name" value="ABC_membrane"/>
    <property type="match status" value="1"/>
</dbReference>
<dbReference type="AlphaFoldDB" id="A0A518BDI9"/>
<keyword evidence="9 11" id="KW-0472">Membrane</keyword>
<dbReference type="GO" id="GO:0016887">
    <property type="term" value="F:ATP hydrolysis activity"/>
    <property type="evidence" value="ECO:0007669"/>
    <property type="project" value="InterPro"/>
</dbReference>
<keyword evidence="5 11" id="KW-0812">Transmembrane</keyword>
<gene>
    <name evidence="14" type="ORF">Pla133_00850</name>
</gene>
<dbReference type="EC" id="3.6.3.-" evidence="14"/>
<evidence type="ECO:0000259" key="12">
    <source>
        <dbReference type="PROSITE" id="PS50893"/>
    </source>
</evidence>
<dbReference type="InterPro" id="IPR003593">
    <property type="entry name" value="AAA+_ATPase"/>
</dbReference>
<dbReference type="FunFam" id="3.40.50.300:FF:000221">
    <property type="entry name" value="Multidrug ABC transporter ATP-binding protein"/>
    <property type="match status" value="1"/>
</dbReference>
<dbReference type="InterPro" id="IPR027417">
    <property type="entry name" value="P-loop_NTPase"/>
</dbReference>
<evidence type="ECO:0000256" key="6">
    <source>
        <dbReference type="ARBA" id="ARBA00022741"/>
    </source>
</evidence>
<dbReference type="GO" id="GO:0005524">
    <property type="term" value="F:ATP binding"/>
    <property type="evidence" value="ECO:0007669"/>
    <property type="project" value="UniProtKB-KW"/>
</dbReference>
<dbReference type="NCBIfam" id="TIGR02241">
    <property type="entry name" value="conserved hypothetical phage tail region protein"/>
    <property type="match status" value="1"/>
</dbReference>
<feature type="domain" description="ABC transmembrane type-1" evidence="13">
    <location>
        <begin position="33"/>
        <end position="315"/>
    </location>
</feature>